<dbReference type="HOGENOM" id="CLU_1948590_0_0_1"/>
<feature type="compositionally biased region" description="Polar residues" evidence="1">
    <location>
        <begin position="71"/>
        <end position="84"/>
    </location>
</feature>
<dbReference type="EMBL" id="KN846991">
    <property type="protein sequence ID" value="KIW91425.1"/>
    <property type="molecule type" value="Genomic_DNA"/>
</dbReference>
<organism evidence="2 3">
    <name type="scientific">Cladophialophora bantiana (strain ATCC 10958 / CBS 173.52 / CDC B-1940 / NIH 8579)</name>
    <name type="common">Xylohypha bantiana</name>
    <dbReference type="NCBI Taxonomy" id="1442370"/>
    <lineage>
        <taxon>Eukaryota</taxon>
        <taxon>Fungi</taxon>
        <taxon>Dikarya</taxon>
        <taxon>Ascomycota</taxon>
        <taxon>Pezizomycotina</taxon>
        <taxon>Eurotiomycetes</taxon>
        <taxon>Chaetothyriomycetidae</taxon>
        <taxon>Chaetothyriales</taxon>
        <taxon>Herpotrichiellaceae</taxon>
        <taxon>Cladophialophora</taxon>
    </lineage>
</organism>
<evidence type="ECO:0000313" key="2">
    <source>
        <dbReference type="EMBL" id="KIW91425.1"/>
    </source>
</evidence>
<gene>
    <name evidence="2" type="ORF">Z519_08321</name>
</gene>
<accession>A0A0D2HKZ8</accession>
<feature type="region of interest" description="Disordered" evidence="1">
    <location>
        <begin position="71"/>
        <end position="129"/>
    </location>
</feature>
<dbReference type="GeneID" id="27701249"/>
<reference evidence="2" key="1">
    <citation type="submission" date="2015-01" db="EMBL/GenBank/DDBJ databases">
        <title>The Genome Sequence of Cladophialophora bantiana CBS 173.52.</title>
        <authorList>
            <consortium name="The Broad Institute Genomics Platform"/>
            <person name="Cuomo C."/>
            <person name="de Hoog S."/>
            <person name="Gorbushina A."/>
            <person name="Stielow B."/>
            <person name="Teixiera M."/>
            <person name="Abouelleil A."/>
            <person name="Chapman S.B."/>
            <person name="Priest M."/>
            <person name="Young S.K."/>
            <person name="Wortman J."/>
            <person name="Nusbaum C."/>
            <person name="Birren B."/>
        </authorList>
    </citation>
    <scope>NUCLEOTIDE SEQUENCE [LARGE SCALE GENOMIC DNA]</scope>
    <source>
        <strain evidence="2">CBS 173.52</strain>
    </source>
</reference>
<dbReference type="Proteomes" id="UP000053789">
    <property type="component" value="Unassembled WGS sequence"/>
</dbReference>
<proteinExistence type="predicted"/>
<name>A0A0D2HKZ8_CLAB1</name>
<dbReference type="RefSeq" id="XP_016618094.1">
    <property type="nucleotide sequence ID" value="XM_016766049.1"/>
</dbReference>
<keyword evidence="3" id="KW-1185">Reference proteome</keyword>
<dbReference type="VEuPathDB" id="FungiDB:Z519_08321"/>
<evidence type="ECO:0000256" key="1">
    <source>
        <dbReference type="SAM" id="MobiDB-lite"/>
    </source>
</evidence>
<protein>
    <submittedName>
        <fullName evidence="2">Uncharacterized protein</fullName>
    </submittedName>
</protein>
<sequence>MSLPQRPHQRALFSLLEDAIDPIVPFPTLRWSLGQPHVRTLHFLAGAREAQVVDIVISASAVTDVSEIALPSSNSGIQTPSNLAGPQAKAKSSGPDSITPMIPDYDNDNDVGPMEKEQTFSKQDGFIPL</sequence>
<dbReference type="AlphaFoldDB" id="A0A0D2HKZ8"/>
<evidence type="ECO:0000313" key="3">
    <source>
        <dbReference type="Proteomes" id="UP000053789"/>
    </source>
</evidence>